<accession>A0AAX6HKU1</accession>
<organism evidence="2 3">
    <name type="scientific">Iris pallida</name>
    <name type="common">Sweet iris</name>
    <dbReference type="NCBI Taxonomy" id="29817"/>
    <lineage>
        <taxon>Eukaryota</taxon>
        <taxon>Viridiplantae</taxon>
        <taxon>Streptophyta</taxon>
        <taxon>Embryophyta</taxon>
        <taxon>Tracheophyta</taxon>
        <taxon>Spermatophyta</taxon>
        <taxon>Magnoliopsida</taxon>
        <taxon>Liliopsida</taxon>
        <taxon>Asparagales</taxon>
        <taxon>Iridaceae</taxon>
        <taxon>Iridoideae</taxon>
        <taxon>Irideae</taxon>
        <taxon>Iris</taxon>
    </lineage>
</organism>
<proteinExistence type="predicted"/>
<gene>
    <name evidence="2" type="ORF">M6B38_305705</name>
</gene>
<sequence length="118" mass="13095">MQSSSARATRCWRSSDRCLCVEEEAVDKIWTAMEGLGEEKLTRRSAALSRRSDAKAGHRRSGGTGDGMGFLPFLFLWWRCSCARAGGLRGCRDVSAHARWRPKAPRAGRCSVFGSAKW</sequence>
<comment type="caution">
    <text evidence="2">The sequence shown here is derived from an EMBL/GenBank/DDBJ whole genome shotgun (WGS) entry which is preliminary data.</text>
</comment>
<evidence type="ECO:0000313" key="3">
    <source>
        <dbReference type="Proteomes" id="UP001140949"/>
    </source>
</evidence>
<evidence type="ECO:0000256" key="1">
    <source>
        <dbReference type="SAM" id="MobiDB-lite"/>
    </source>
</evidence>
<dbReference type="Proteomes" id="UP001140949">
    <property type="component" value="Unassembled WGS sequence"/>
</dbReference>
<feature type="region of interest" description="Disordered" evidence="1">
    <location>
        <begin position="45"/>
        <end position="67"/>
    </location>
</feature>
<reference evidence="2" key="1">
    <citation type="journal article" date="2023" name="GigaByte">
        <title>Genome assembly of the bearded iris, Iris pallida Lam.</title>
        <authorList>
            <person name="Bruccoleri R.E."/>
            <person name="Oakeley E.J."/>
            <person name="Faust A.M.E."/>
            <person name="Altorfer M."/>
            <person name="Dessus-Babus S."/>
            <person name="Burckhardt D."/>
            <person name="Oertli M."/>
            <person name="Naumann U."/>
            <person name="Petersen F."/>
            <person name="Wong J."/>
        </authorList>
    </citation>
    <scope>NUCLEOTIDE SEQUENCE</scope>
    <source>
        <tissue evidence="2">Leaf</tissue>
    </source>
</reference>
<dbReference type="EMBL" id="JANAVB010008400">
    <property type="protein sequence ID" value="KAJ6841666.1"/>
    <property type="molecule type" value="Genomic_DNA"/>
</dbReference>
<reference evidence="2" key="2">
    <citation type="submission" date="2023-04" db="EMBL/GenBank/DDBJ databases">
        <authorList>
            <person name="Bruccoleri R.E."/>
            <person name="Oakeley E.J."/>
            <person name="Faust A.-M."/>
            <person name="Dessus-Babus S."/>
            <person name="Altorfer M."/>
            <person name="Burckhardt D."/>
            <person name="Oertli M."/>
            <person name="Naumann U."/>
            <person name="Petersen F."/>
            <person name="Wong J."/>
        </authorList>
    </citation>
    <scope>NUCLEOTIDE SEQUENCE</scope>
    <source>
        <strain evidence="2">GSM-AAB239-AS_SAM_17_03QT</strain>
        <tissue evidence="2">Leaf</tissue>
    </source>
</reference>
<dbReference type="AlphaFoldDB" id="A0AAX6HKU1"/>
<protein>
    <submittedName>
        <fullName evidence="2">Uncharacterized protein</fullName>
    </submittedName>
</protein>
<evidence type="ECO:0000313" key="2">
    <source>
        <dbReference type="EMBL" id="KAJ6841666.1"/>
    </source>
</evidence>
<keyword evidence="3" id="KW-1185">Reference proteome</keyword>
<name>A0AAX6HKU1_IRIPA</name>